<organism evidence="2 3">
    <name type="scientific">Candidatus Desulfatibia vada</name>
    <dbReference type="NCBI Taxonomy" id="2841696"/>
    <lineage>
        <taxon>Bacteria</taxon>
        <taxon>Pseudomonadati</taxon>
        <taxon>Thermodesulfobacteriota</taxon>
        <taxon>Desulfobacteria</taxon>
        <taxon>Desulfobacterales</taxon>
        <taxon>Desulfobacterales incertae sedis</taxon>
        <taxon>Candidatus Desulfatibia</taxon>
    </lineage>
</organism>
<feature type="domain" description="Carboxymuconolactone decarboxylase-like" evidence="1">
    <location>
        <begin position="16"/>
        <end position="99"/>
    </location>
</feature>
<dbReference type="Proteomes" id="UP000605201">
    <property type="component" value="Unassembled WGS sequence"/>
</dbReference>
<dbReference type="PANTHER" id="PTHR33930:SF2">
    <property type="entry name" value="BLR3452 PROTEIN"/>
    <property type="match status" value="1"/>
</dbReference>
<evidence type="ECO:0000313" key="2">
    <source>
        <dbReference type="EMBL" id="MBC8432407.1"/>
    </source>
</evidence>
<dbReference type="GO" id="GO:0051920">
    <property type="term" value="F:peroxiredoxin activity"/>
    <property type="evidence" value="ECO:0007669"/>
    <property type="project" value="InterPro"/>
</dbReference>
<accession>A0A8J6P2Z2</accession>
<reference evidence="2 3" key="1">
    <citation type="submission" date="2020-08" db="EMBL/GenBank/DDBJ databases">
        <title>Bridging the membrane lipid divide: bacteria of the FCB group superphylum have the potential to synthesize archaeal ether lipids.</title>
        <authorList>
            <person name="Villanueva L."/>
            <person name="Von Meijenfeldt F.A.B."/>
            <person name="Westbye A.B."/>
            <person name="Yadav S."/>
            <person name="Hopmans E.C."/>
            <person name="Dutilh B.E."/>
            <person name="Sinninghe Damste J.S."/>
        </authorList>
    </citation>
    <scope>NUCLEOTIDE SEQUENCE [LARGE SCALE GENOMIC DNA]</scope>
    <source>
        <strain evidence="2">NIOZ-UU17</strain>
    </source>
</reference>
<dbReference type="Pfam" id="PF02627">
    <property type="entry name" value="CMD"/>
    <property type="match status" value="1"/>
</dbReference>
<dbReference type="EMBL" id="JACNIG010000221">
    <property type="protein sequence ID" value="MBC8432407.1"/>
    <property type="molecule type" value="Genomic_DNA"/>
</dbReference>
<dbReference type="Gene3D" id="1.20.1290.10">
    <property type="entry name" value="AhpD-like"/>
    <property type="match status" value="1"/>
</dbReference>
<protein>
    <submittedName>
        <fullName evidence="2">Carboxymuconolactone decarboxylase family protein</fullName>
    </submittedName>
</protein>
<evidence type="ECO:0000259" key="1">
    <source>
        <dbReference type="Pfam" id="PF02627"/>
    </source>
</evidence>
<gene>
    <name evidence="2" type="ORF">H8D96_10860</name>
</gene>
<dbReference type="InterPro" id="IPR003779">
    <property type="entry name" value="CMD-like"/>
</dbReference>
<sequence length="105" mass="11471">MMYLPKPYENFTSKFPEVYKAYNQLGISTREAGPLDQKVQDLIKLGIAMGANSRGAVMSHTRKALASGAAPEEITHAVLLSITTTGFPNMIAAMGWVDEVLEKQL</sequence>
<dbReference type="AlphaFoldDB" id="A0A8J6P2Z2"/>
<dbReference type="SUPFAM" id="SSF69118">
    <property type="entry name" value="AhpD-like"/>
    <property type="match status" value="1"/>
</dbReference>
<proteinExistence type="predicted"/>
<evidence type="ECO:0000313" key="3">
    <source>
        <dbReference type="Proteomes" id="UP000605201"/>
    </source>
</evidence>
<dbReference type="PANTHER" id="PTHR33930">
    <property type="entry name" value="ALKYL HYDROPEROXIDE REDUCTASE AHPD"/>
    <property type="match status" value="1"/>
</dbReference>
<comment type="caution">
    <text evidence="2">The sequence shown here is derived from an EMBL/GenBank/DDBJ whole genome shotgun (WGS) entry which is preliminary data.</text>
</comment>
<name>A0A8J6P2Z2_9BACT</name>
<dbReference type="InterPro" id="IPR029032">
    <property type="entry name" value="AhpD-like"/>
</dbReference>